<keyword evidence="2" id="KW-1133">Transmembrane helix</keyword>
<dbReference type="PANTHER" id="PTHR13947">
    <property type="entry name" value="GNAT FAMILY N-ACETYLTRANSFERASE"/>
    <property type="match status" value="1"/>
</dbReference>
<name>A0A8H7Y414_PSICU</name>
<dbReference type="InterPro" id="IPR016181">
    <property type="entry name" value="Acyl_CoA_acyltransferase"/>
</dbReference>
<evidence type="ECO:0000256" key="1">
    <source>
        <dbReference type="ARBA" id="ARBA00022679"/>
    </source>
</evidence>
<dbReference type="InterPro" id="IPR050769">
    <property type="entry name" value="NAT_camello-type"/>
</dbReference>
<dbReference type="SUPFAM" id="SSF55729">
    <property type="entry name" value="Acyl-CoA N-acyltransferases (Nat)"/>
    <property type="match status" value="1"/>
</dbReference>
<sequence length="219" mass="24888">MRKQYTTPISLASYLIIIFGLALLILTHGLVRSAGIVLPILGTSIFCYSRFSLRSAFDRHIEKSLTGDLADIGKHYCKLDVVDEKADGEGVPSRNWRSGFWVAEVVEDAKRPVIVGCVGLGKSYAYSSEDETSAELRRLVISPRYRHKGIGRKLIQTVVHFAREHQIETIYLTTSSYQQPAINLYKKLGFHLEGKREMTIQMQKWKIYAFRLNVNGYSL</sequence>
<evidence type="ECO:0000256" key="2">
    <source>
        <dbReference type="SAM" id="Phobius"/>
    </source>
</evidence>
<comment type="caution">
    <text evidence="4">The sequence shown here is derived from an EMBL/GenBank/DDBJ whole genome shotgun (WGS) entry which is preliminary data.</text>
</comment>
<keyword evidence="2" id="KW-0812">Transmembrane</keyword>
<feature type="transmembrane region" description="Helical" evidence="2">
    <location>
        <begin position="12"/>
        <end position="30"/>
    </location>
</feature>
<keyword evidence="1" id="KW-0808">Transferase</keyword>
<accession>A0A8H7Y414</accession>
<reference evidence="4" key="1">
    <citation type="submission" date="2021-02" db="EMBL/GenBank/DDBJ databases">
        <title>Psilocybe cubensis genome.</title>
        <authorList>
            <person name="Mckernan K.J."/>
            <person name="Crawford S."/>
            <person name="Trippe A."/>
            <person name="Kane L.T."/>
            <person name="Mclaughlin S."/>
        </authorList>
    </citation>
    <scope>NUCLEOTIDE SEQUENCE [LARGE SCALE GENOMIC DNA]</scope>
    <source>
        <strain evidence="4">MGC-MH-2018</strain>
    </source>
</reference>
<dbReference type="PANTHER" id="PTHR13947:SF37">
    <property type="entry name" value="LD18367P"/>
    <property type="match status" value="1"/>
</dbReference>
<dbReference type="EMBL" id="JAFIQS010000003">
    <property type="protein sequence ID" value="KAG5170874.1"/>
    <property type="molecule type" value="Genomic_DNA"/>
</dbReference>
<dbReference type="InterPro" id="IPR000182">
    <property type="entry name" value="GNAT_dom"/>
</dbReference>
<organism evidence="4">
    <name type="scientific">Psilocybe cubensis</name>
    <name type="common">Psychedelic mushroom</name>
    <name type="synonym">Stropharia cubensis</name>
    <dbReference type="NCBI Taxonomy" id="181762"/>
    <lineage>
        <taxon>Eukaryota</taxon>
        <taxon>Fungi</taxon>
        <taxon>Dikarya</taxon>
        <taxon>Basidiomycota</taxon>
        <taxon>Agaricomycotina</taxon>
        <taxon>Agaricomycetes</taxon>
        <taxon>Agaricomycetidae</taxon>
        <taxon>Agaricales</taxon>
        <taxon>Agaricineae</taxon>
        <taxon>Strophariaceae</taxon>
        <taxon>Psilocybe</taxon>
    </lineage>
</organism>
<protein>
    <recommendedName>
        <fullName evidence="3">N-acetyltransferase domain-containing protein</fullName>
    </recommendedName>
</protein>
<evidence type="ECO:0000313" key="4">
    <source>
        <dbReference type="EMBL" id="KAG5170874.1"/>
    </source>
</evidence>
<dbReference type="PROSITE" id="PS51186">
    <property type="entry name" value="GNAT"/>
    <property type="match status" value="1"/>
</dbReference>
<feature type="domain" description="N-acetyltransferase" evidence="3">
    <location>
        <begin position="59"/>
        <end position="207"/>
    </location>
</feature>
<proteinExistence type="predicted"/>
<dbReference type="OrthoDB" id="41532at2759"/>
<dbReference type="CDD" id="cd04301">
    <property type="entry name" value="NAT_SF"/>
    <property type="match status" value="1"/>
</dbReference>
<dbReference type="GO" id="GO:0008080">
    <property type="term" value="F:N-acetyltransferase activity"/>
    <property type="evidence" value="ECO:0007669"/>
    <property type="project" value="InterPro"/>
</dbReference>
<dbReference type="Pfam" id="PF00583">
    <property type="entry name" value="Acetyltransf_1"/>
    <property type="match status" value="1"/>
</dbReference>
<gene>
    <name evidence="4" type="ORF">JR316_002949</name>
</gene>
<dbReference type="Gene3D" id="3.40.630.30">
    <property type="match status" value="1"/>
</dbReference>
<evidence type="ECO:0000259" key="3">
    <source>
        <dbReference type="PROSITE" id="PS51186"/>
    </source>
</evidence>
<dbReference type="AlphaFoldDB" id="A0A8H7Y414"/>
<keyword evidence="2" id="KW-0472">Membrane</keyword>